<dbReference type="OrthoDB" id="3231351at2759"/>
<evidence type="ECO:0000313" key="2">
    <source>
        <dbReference type="Proteomes" id="UP000054196"/>
    </source>
</evidence>
<dbReference type="GeneID" id="18882158"/>
<proteinExistence type="predicted"/>
<gene>
    <name evidence="1" type="ORF">PUNSTDRAFT_31519</name>
</gene>
<dbReference type="AlphaFoldDB" id="R7S0J5"/>
<evidence type="ECO:0000313" key="1">
    <source>
        <dbReference type="EMBL" id="EIN03322.1"/>
    </source>
</evidence>
<accession>R7S0J5</accession>
<dbReference type="HOGENOM" id="CLU_071881_1_1_1"/>
<name>R7S0J5_PUNST</name>
<organism evidence="1 2">
    <name type="scientific">Punctularia strigosozonata (strain HHB-11173)</name>
    <name type="common">White-rot fungus</name>
    <dbReference type="NCBI Taxonomy" id="741275"/>
    <lineage>
        <taxon>Eukaryota</taxon>
        <taxon>Fungi</taxon>
        <taxon>Dikarya</taxon>
        <taxon>Basidiomycota</taxon>
        <taxon>Agaricomycotina</taxon>
        <taxon>Agaricomycetes</taxon>
        <taxon>Corticiales</taxon>
        <taxon>Punctulariaceae</taxon>
        <taxon>Punctularia</taxon>
    </lineage>
</organism>
<keyword evidence="2" id="KW-1185">Reference proteome</keyword>
<sequence length="149" mass="17171">IPPIPWHANGWYWVFALLTECEKSENRKVLFAVSTAVQDIQGETKNAVFRRIGQTLFPEYYKQDSGTLTNRIRAQIESLTSTYREHSKRLKVTRGGKGGNDESPMEQDVYLDGWYIPPTGPDQSNCEDAKNLWEQIELEFPPFPRLHAI</sequence>
<protein>
    <submittedName>
        <fullName evidence="1">Uncharacterized protein</fullName>
    </submittedName>
</protein>
<feature type="non-terminal residue" evidence="1">
    <location>
        <position position="149"/>
    </location>
</feature>
<feature type="non-terminal residue" evidence="1">
    <location>
        <position position="1"/>
    </location>
</feature>
<dbReference type="Proteomes" id="UP000054196">
    <property type="component" value="Unassembled WGS sequence"/>
</dbReference>
<reference evidence="2" key="1">
    <citation type="journal article" date="2012" name="Science">
        <title>The Paleozoic origin of enzymatic lignin decomposition reconstructed from 31 fungal genomes.</title>
        <authorList>
            <person name="Floudas D."/>
            <person name="Binder M."/>
            <person name="Riley R."/>
            <person name="Barry K."/>
            <person name="Blanchette R.A."/>
            <person name="Henrissat B."/>
            <person name="Martinez A.T."/>
            <person name="Otillar R."/>
            <person name="Spatafora J.W."/>
            <person name="Yadav J.S."/>
            <person name="Aerts A."/>
            <person name="Benoit I."/>
            <person name="Boyd A."/>
            <person name="Carlson A."/>
            <person name="Copeland A."/>
            <person name="Coutinho P.M."/>
            <person name="de Vries R.P."/>
            <person name="Ferreira P."/>
            <person name="Findley K."/>
            <person name="Foster B."/>
            <person name="Gaskell J."/>
            <person name="Glotzer D."/>
            <person name="Gorecki P."/>
            <person name="Heitman J."/>
            <person name="Hesse C."/>
            <person name="Hori C."/>
            <person name="Igarashi K."/>
            <person name="Jurgens J.A."/>
            <person name="Kallen N."/>
            <person name="Kersten P."/>
            <person name="Kohler A."/>
            <person name="Kuees U."/>
            <person name="Kumar T.K.A."/>
            <person name="Kuo A."/>
            <person name="LaButti K."/>
            <person name="Larrondo L.F."/>
            <person name="Lindquist E."/>
            <person name="Ling A."/>
            <person name="Lombard V."/>
            <person name="Lucas S."/>
            <person name="Lundell T."/>
            <person name="Martin R."/>
            <person name="McLaughlin D.J."/>
            <person name="Morgenstern I."/>
            <person name="Morin E."/>
            <person name="Murat C."/>
            <person name="Nagy L.G."/>
            <person name="Nolan M."/>
            <person name="Ohm R.A."/>
            <person name="Patyshakuliyeva A."/>
            <person name="Rokas A."/>
            <person name="Ruiz-Duenas F.J."/>
            <person name="Sabat G."/>
            <person name="Salamov A."/>
            <person name="Samejima M."/>
            <person name="Schmutz J."/>
            <person name="Slot J.C."/>
            <person name="St John F."/>
            <person name="Stenlid J."/>
            <person name="Sun H."/>
            <person name="Sun S."/>
            <person name="Syed K."/>
            <person name="Tsang A."/>
            <person name="Wiebenga A."/>
            <person name="Young D."/>
            <person name="Pisabarro A."/>
            <person name="Eastwood D.C."/>
            <person name="Martin F."/>
            <person name="Cullen D."/>
            <person name="Grigoriev I.V."/>
            <person name="Hibbett D.S."/>
        </authorList>
    </citation>
    <scope>NUCLEOTIDE SEQUENCE [LARGE SCALE GENOMIC DNA]</scope>
    <source>
        <strain evidence="2">HHB-11173 SS5</strain>
    </source>
</reference>
<dbReference type="EMBL" id="JH687640">
    <property type="protein sequence ID" value="EIN03322.1"/>
    <property type="molecule type" value="Genomic_DNA"/>
</dbReference>
<dbReference type="RefSeq" id="XP_007389448.1">
    <property type="nucleotide sequence ID" value="XM_007389386.1"/>
</dbReference>
<dbReference type="KEGG" id="psq:PUNSTDRAFT_31519"/>
<dbReference type="OMA" id="PYHANIS"/>
<dbReference type="eggNOG" id="ENOG502R0R9">
    <property type="taxonomic scope" value="Eukaryota"/>
</dbReference>